<evidence type="ECO:0000313" key="1">
    <source>
        <dbReference type="EMBL" id="SVA97531.1"/>
    </source>
</evidence>
<gene>
    <name evidence="1" type="ORF">METZ01_LOCUS150385</name>
</gene>
<name>A0A382A8H4_9ZZZZ</name>
<proteinExistence type="predicted"/>
<sequence>VVDSGSRVARLVALTLLFLITIFTPTSLPYPTGISGEVVASGCLCHGSGLVSEDVSIDVSGFPQSWEVSVEYEITITVQSTVTENGSALGGFNLFIDGGSLSVIDGTVQIVDGEATHTESGNMQRQWTVFWTAPSSTIGDIDYRVYSNTVDGDGTADSDDKGAVVAATIDGPVNDSPGAGEPNLIYPVLLGLVISMIIVNILPHGGGVLESRAEDE</sequence>
<dbReference type="NCBIfam" id="NF041895">
    <property type="entry name" value="choice_anch_V"/>
    <property type="match status" value="1"/>
</dbReference>
<evidence type="ECO:0008006" key="2">
    <source>
        <dbReference type="Google" id="ProtNLM"/>
    </source>
</evidence>
<protein>
    <recommendedName>
        <fullName evidence="2">Reelin domain-containing protein</fullName>
    </recommendedName>
</protein>
<accession>A0A382A8H4</accession>
<reference evidence="1" key="1">
    <citation type="submission" date="2018-05" db="EMBL/GenBank/DDBJ databases">
        <authorList>
            <person name="Lanie J.A."/>
            <person name="Ng W.-L."/>
            <person name="Kazmierczak K.M."/>
            <person name="Andrzejewski T.M."/>
            <person name="Davidsen T.M."/>
            <person name="Wayne K.J."/>
            <person name="Tettelin H."/>
            <person name="Glass J.I."/>
            <person name="Rusch D."/>
            <person name="Podicherti R."/>
            <person name="Tsui H.-C.T."/>
            <person name="Winkler M.E."/>
        </authorList>
    </citation>
    <scope>NUCLEOTIDE SEQUENCE</scope>
</reference>
<dbReference type="EMBL" id="UINC01024251">
    <property type="protein sequence ID" value="SVA97531.1"/>
    <property type="molecule type" value="Genomic_DNA"/>
</dbReference>
<organism evidence="1">
    <name type="scientific">marine metagenome</name>
    <dbReference type="NCBI Taxonomy" id="408172"/>
    <lineage>
        <taxon>unclassified sequences</taxon>
        <taxon>metagenomes</taxon>
        <taxon>ecological metagenomes</taxon>
    </lineage>
</organism>
<feature type="non-terminal residue" evidence="1">
    <location>
        <position position="1"/>
    </location>
</feature>
<dbReference type="AlphaFoldDB" id="A0A382A8H4"/>